<dbReference type="RefSeq" id="WP_064039084.1">
    <property type="nucleotide sequence ID" value="NZ_LUUJ01000015.1"/>
</dbReference>
<name>A0A177NTT8_9GAMM</name>
<gene>
    <name evidence="1" type="ORF">A1507_22740</name>
</gene>
<reference evidence="1 2" key="1">
    <citation type="submission" date="2016-03" db="EMBL/GenBank/DDBJ databases">
        <authorList>
            <person name="Ploux O."/>
        </authorList>
    </citation>
    <scope>NUCLEOTIDE SEQUENCE [LARGE SCALE GENOMIC DNA]</scope>
    <source>
        <strain evidence="1 2">R-45378</strain>
    </source>
</reference>
<organism evidence="1 2">
    <name type="scientific">Methylomonas koyamae</name>
    <dbReference type="NCBI Taxonomy" id="702114"/>
    <lineage>
        <taxon>Bacteria</taxon>
        <taxon>Pseudomonadati</taxon>
        <taxon>Pseudomonadota</taxon>
        <taxon>Gammaproteobacteria</taxon>
        <taxon>Methylococcales</taxon>
        <taxon>Methylococcaceae</taxon>
        <taxon>Methylomonas</taxon>
    </lineage>
</organism>
<accession>A0A177NTT8</accession>
<comment type="caution">
    <text evidence="1">The sequence shown here is derived from an EMBL/GenBank/DDBJ whole genome shotgun (WGS) entry which is preliminary data.</text>
</comment>
<proteinExistence type="predicted"/>
<sequence>MIAIGKPRPIFATRASPKPPVGQSQILELEDYKADVSDLNQSADCVEKVGFSRILAICDVSSVFKALFLLEINFIA</sequence>
<evidence type="ECO:0000313" key="1">
    <source>
        <dbReference type="EMBL" id="OAI20649.1"/>
    </source>
</evidence>
<dbReference type="AlphaFoldDB" id="A0A177NTT8"/>
<dbReference type="EMBL" id="LUUJ01000015">
    <property type="protein sequence ID" value="OAI20649.1"/>
    <property type="molecule type" value="Genomic_DNA"/>
</dbReference>
<protein>
    <submittedName>
        <fullName evidence="1">Uncharacterized protein</fullName>
    </submittedName>
</protein>
<dbReference type="Proteomes" id="UP000077857">
    <property type="component" value="Unassembled WGS sequence"/>
</dbReference>
<evidence type="ECO:0000313" key="2">
    <source>
        <dbReference type="Proteomes" id="UP000077857"/>
    </source>
</evidence>